<proteinExistence type="predicted"/>
<organism evidence="4 5">
    <name type="scientific">Luteibacter yeojuensis</name>
    <dbReference type="NCBI Taxonomy" id="345309"/>
    <lineage>
        <taxon>Bacteria</taxon>
        <taxon>Pseudomonadati</taxon>
        <taxon>Pseudomonadota</taxon>
        <taxon>Gammaproteobacteria</taxon>
        <taxon>Lysobacterales</taxon>
        <taxon>Rhodanobacteraceae</taxon>
        <taxon>Luteibacter</taxon>
    </lineage>
</organism>
<evidence type="ECO:0000313" key="4">
    <source>
        <dbReference type="EMBL" id="NID14220.1"/>
    </source>
</evidence>
<name>A0A7X5QRW0_9GAMM</name>
<keyword evidence="2" id="KW-0547">Nucleotide-binding</keyword>
<dbReference type="InterPro" id="IPR040198">
    <property type="entry name" value="Fido_containing"/>
</dbReference>
<dbReference type="Pfam" id="PF02661">
    <property type="entry name" value="Fic"/>
    <property type="match status" value="1"/>
</dbReference>
<dbReference type="RefSeq" id="WP_166697942.1">
    <property type="nucleotide sequence ID" value="NZ_JAAQTL010000001.1"/>
</dbReference>
<dbReference type="AlphaFoldDB" id="A0A7X5QRW0"/>
<evidence type="ECO:0000313" key="5">
    <source>
        <dbReference type="Proteomes" id="UP000518878"/>
    </source>
</evidence>
<feature type="domain" description="Fido" evidence="3">
    <location>
        <begin position="19"/>
        <end position="162"/>
    </location>
</feature>
<dbReference type="PANTHER" id="PTHR13504">
    <property type="entry name" value="FIDO DOMAIN-CONTAINING PROTEIN DDB_G0283145"/>
    <property type="match status" value="1"/>
</dbReference>
<dbReference type="GO" id="GO:0005524">
    <property type="term" value="F:ATP binding"/>
    <property type="evidence" value="ECO:0007669"/>
    <property type="project" value="UniProtKB-KW"/>
</dbReference>
<dbReference type="Gene3D" id="1.10.3290.10">
    <property type="entry name" value="Fido-like domain"/>
    <property type="match status" value="1"/>
</dbReference>
<sequence length="186" mass="20990">MEAMIHSNEELTRLNPSNADAAGFIGILERVNTGVSQGLASRRTNQVFTEGKDGSRILFPPVGSIDENLYELWNWLETSKSPAFCKAAVGYCCVSNLHPFTDGNGRTARWLWASILRREKLCTAPFFPLYEFFARSRGSSVIYLRLAELRGNWDSLVNFLARIVILMGERQTLSRDRMAQLPGVER</sequence>
<evidence type="ECO:0000256" key="1">
    <source>
        <dbReference type="PIRSR" id="PIRSR640198-1"/>
    </source>
</evidence>
<accession>A0A7X5QRW0</accession>
<feature type="active site" evidence="1">
    <location>
        <position position="98"/>
    </location>
</feature>
<keyword evidence="5" id="KW-1185">Reference proteome</keyword>
<feature type="binding site" evidence="2">
    <location>
        <begin position="102"/>
        <end position="109"/>
    </location>
    <ligand>
        <name>ATP</name>
        <dbReference type="ChEBI" id="CHEBI:30616"/>
    </ligand>
</feature>
<dbReference type="PANTHER" id="PTHR13504:SF38">
    <property type="entry name" value="FIDO DOMAIN-CONTAINING PROTEIN"/>
    <property type="match status" value="1"/>
</dbReference>
<protein>
    <recommendedName>
        <fullName evidence="3">Fido domain-containing protein</fullName>
    </recommendedName>
</protein>
<dbReference type="InterPro" id="IPR003812">
    <property type="entry name" value="Fido"/>
</dbReference>
<reference evidence="4 5" key="1">
    <citation type="journal article" date="2006" name="Int. J. Syst. Evol. Microbiol.">
        <title>Dyella yeojuensis sp. nov., isolated from greenhouse soil in Korea.</title>
        <authorList>
            <person name="Kim B.Y."/>
            <person name="Weon H.Y."/>
            <person name="Lee K.H."/>
            <person name="Seok S.J."/>
            <person name="Kwon S.W."/>
            <person name="Go S.J."/>
            <person name="Stackebrandt E."/>
        </authorList>
    </citation>
    <scope>NUCLEOTIDE SEQUENCE [LARGE SCALE GENOMIC DNA]</scope>
    <source>
        <strain evidence="4 5">DSM 17673</strain>
    </source>
</reference>
<gene>
    <name evidence="4" type="ORF">HBF32_01900</name>
</gene>
<dbReference type="Proteomes" id="UP000518878">
    <property type="component" value="Unassembled WGS sequence"/>
</dbReference>
<dbReference type="PROSITE" id="PS51459">
    <property type="entry name" value="FIDO"/>
    <property type="match status" value="1"/>
</dbReference>
<dbReference type="EMBL" id="JAAQTL010000001">
    <property type="protein sequence ID" value="NID14220.1"/>
    <property type="molecule type" value="Genomic_DNA"/>
</dbReference>
<dbReference type="InterPro" id="IPR036597">
    <property type="entry name" value="Fido-like_dom_sf"/>
</dbReference>
<evidence type="ECO:0000259" key="3">
    <source>
        <dbReference type="PROSITE" id="PS51459"/>
    </source>
</evidence>
<dbReference type="SUPFAM" id="SSF140931">
    <property type="entry name" value="Fic-like"/>
    <property type="match status" value="1"/>
</dbReference>
<evidence type="ECO:0000256" key="2">
    <source>
        <dbReference type="PIRSR" id="PIRSR640198-2"/>
    </source>
</evidence>
<keyword evidence="2" id="KW-0067">ATP-binding</keyword>
<comment type="caution">
    <text evidence="4">The sequence shown here is derived from an EMBL/GenBank/DDBJ whole genome shotgun (WGS) entry which is preliminary data.</text>
</comment>